<sequence length="332" mass="34954">MTAPLTQKPKSRRLAWLAAIVVLVFAAYSAGWFYLAGKVRAEVDGTIAELAAQGIRADCANMAVGGFPIRLAVSCDSVAYEDDAGNVAASSGAVTAAAPFYLPLSPSADITGPLRTSAPGMEPLWLDWDRMHVSTGLMWPAQRKLAFQAEGFSGQTDPQDDTDPVQLFSAAKAKAQLRPAEGQDLDARISFGELQVDAEAIDGRTLPPLDGMIEATVKNGMALLATPVKSLRGQSLTLRQVALSSGSAAVQVSGPVAVRDDGLIDADLMIRIKDPQTVATILATAIPEQEQQIQQGFAALAFMGKEPSMPLKIAKGRISLGFIPLGKIGPVE</sequence>
<proteinExistence type="predicted"/>
<dbReference type="RefSeq" id="WP_378220892.1">
    <property type="nucleotide sequence ID" value="NZ_JBHRTK010000012.1"/>
</dbReference>
<comment type="caution">
    <text evidence="1">The sequence shown here is derived from an EMBL/GenBank/DDBJ whole genome shotgun (WGS) entry which is preliminary data.</text>
</comment>
<reference evidence="2" key="1">
    <citation type="journal article" date="2019" name="Int. J. Syst. Evol. Microbiol.">
        <title>The Global Catalogue of Microorganisms (GCM) 10K type strain sequencing project: providing services to taxonomists for standard genome sequencing and annotation.</title>
        <authorList>
            <consortium name="The Broad Institute Genomics Platform"/>
            <consortium name="The Broad Institute Genome Sequencing Center for Infectious Disease"/>
            <person name="Wu L."/>
            <person name="Ma J."/>
        </authorList>
    </citation>
    <scope>NUCLEOTIDE SEQUENCE [LARGE SCALE GENOMIC DNA]</scope>
    <source>
        <strain evidence="2">KCTC 52165</strain>
    </source>
</reference>
<accession>A0ABV7KC22</accession>
<protein>
    <submittedName>
        <fullName evidence="1">DUF2125 domain-containing protein</fullName>
    </submittedName>
</protein>
<dbReference type="InterPro" id="IPR018666">
    <property type="entry name" value="DUF2125"/>
</dbReference>
<dbReference type="EMBL" id="JBHRTK010000012">
    <property type="protein sequence ID" value="MFC3207058.1"/>
    <property type="molecule type" value="Genomic_DNA"/>
</dbReference>
<name>A0ABV7KC22_9HYPH</name>
<evidence type="ECO:0000313" key="1">
    <source>
        <dbReference type="EMBL" id="MFC3207058.1"/>
    </source>
</evidence>
<dbReference type="Proteomes" id="UP001595583">
    <property type="component" value="Unassembled WGS sequence"/>
</dbReference>
<organism evidence="1 2">
    <name type="scientific">Aquamicrobium soli</name>
    <dbReference type="NCBI Taxonomy" id="1811518"/>
    <lineage>
        <taxon>Bacteria</taxon>
        <taxon>Pseudomonadati</taxon>
        <taxon>Pseudomonadota</taxon>
        <taxon>Alphaproteobacteria</taxon>
        <taxon>Hyphomicrobiales</taxon>
        <taxon>Phyllobacteriaceae</taxon>
        <taxon>Aquamicrobium</taxon>
    </lineage>
</organism>
<keyword evidence="2" id="KW-1185">Reference proteome</keyword>
<gene>
    <name evidence="1" type="ORF">ACFOHJ_12600</name>
</gene>
<evidence type="ECO:0000313" key="2">
    <source>
        <dbReference type="Proteomes" id="UP001595583"/>
    </source>
</evidence>
<dbReference type="Pfam" id="PF09898">
    <property type="entry name" value="DUF2125"/>
    <property type="match status" value="1"/>
</dbReference>